<protein>
    <submittedName>
        <fullName evidence="4">VirB5</fullName>
    </submittedName>
</protein>
<dbReference type="RefSeq" id="WP_003230004.1">
    <property type="nucleotide sequence ID" value="NC_022437.1"/>
</dbReference>
<dbReference type="InterPro" id="IPR014158">
    <property type="entry name" value="T4SS_VirB5"/>
</dbReference>
<feature type="chain" id="PRO_5007677312" evidence="3">
    <location>
        <begin position="24"/>
        <end position="225"/>
    </location>
</feature>
<dbReference type="SUPFAM" id="SSF101082">
    <property type="entry name" value="Typo IV secretion system protein TraC"/>
    <property type="match status" value="1"/>
</dbReference>
<dbReference type="OrthoDB" id="6638420at2"/>
<feature type="coiled-coil region" evidence="1">
    <location>
        <begin position="42"/>
        <end position="72"/>
    </location>
</feature>
<keyword evidence="4" id="KW-0614">Plasmid</keyword>
<proteinExistence type="predicted"/>
<dbReference type="Pfam" id="PF07996">
    <property type="entry name" value="T4SS"/>
    <property type="match status" value="1"/>
</dbReference>
<feature type="signal peptide" evidence="3">
    <location>
        <begin position="1"/>
        <end position="23"/>
    </location>
</feature>
<sequence>MKKTLLAGLVVSAMIAAAPAVNAAGVPTMDVLTVATLNTNALAQAQQALDALKQAKEGIEQARAQYENYKGMVSGNSNFGDFLDNPTLNKIMPIGEWEDVYNDAKDLPDLRERYNLRSDDPVIQKQFDKLLAATGVLEKNYDASTERVKNAQQLREQLNVVQTPQEKADLQLRYQQEMLELENQKMRMENMKMLMEQKEKVESKQRSQAFEDYVRGKSKTLPQYN</sequence>
<evidence type="ECO:0000313" key="5">
    <source>
        <dbReference type="EMBL" id="EJZ60939.1"/>
    </source>
</evidence>
<accession>K0WZZ4</accession>
<reference evidence="4" key="1">
    <citation type="submission" date="2012-03" db="EMBL/GenBank/DDBJ databases">
        <title>The genome of cave-isolated P. fluorescens strain R124 demonstrates phenotypic adaptation to the mineral environment.</title>
        <authorList>
            <person name="Barton M.D."/>
            <person name="Petronio M."/>
            <person name="Giarrizzo J.G."/>
            <person name="Bowling B."/>
            <person name="Barton H.A."/>
        </authorList>
    </citation>
    <scope>NUCLEOTIDE SEQUENCE</scope>
    <source>
        <strain evidence="4">R124</strain>
        <plasmid evidence="4">pMP-R124</plasmid>
    </source>
</reference>
<organism evidence="4">
    <name type="scientific">Pseudomonas fluorescens R124</name>
    <dbReference type="NCBI Taxonomy" id="743713"/>
    <lineage>
        <taxon>Bacteria</taxon>
        <taxon>Pseudomonadati</taxon>
        <taxon>Pseudomonadota</taxon>
        <taxon>Gammaproteobacteria</taxon>
        <taxon>Pseudomonadales</taxon>
        <taxon>Pseudomonadaceae</taxon>
        <taxon>Pseudomonas</taxon>
    </lineage>
</organism>
<name>K0WZZ4_PSEFL</name>
<gene>
    <name evidence="4" type="primary">virB5</name>
    <name evidence="4" type="ORF">I1A_000018</name>
</gene>
<evidence type="ECO:0000256" key="2">
    <source>
        <dbReference type="SAM" id="MobiDB-lite"/>
    </source>
</evidence>
<evidence type="ECO:0000313" key="6">
    <source>
        <dbReference type="Proteomes" id="UP000006045"/>
    </source>
</evidence>
<dbReference type="NCBIfam" id="TIGR02791">
    <property type="entry name" value="VirB5"/>
    <property type="match status" value="1"/>
</dbReference>
<evidence type="ECO:0000256" key="3">
    <source>
        <dbReference type="SAM" id="SignalP"/>
    </source>
</evidence>
<dbReference type="AlphaFoldDB" id="K0WZZ4"/>
<dbReference type="EMBL" id="JQ737005">
    <property type="protein sequence ID" value="AFS51694.1"/>
    <property type="molecule type" value="Genomic_DNA"/>
</dbReference>
<feature type="region of interest" description="Disordered" evidence="2">
    <location>
        <begin position="197"/>
        <end position="225"/>
    </location>
</feature>
<keyword evidence="1" id="KW-0175">Coiled coil</keyword>
<geneLocation type="plasmid" evidence="4 6">
    <name>pMP-R124</name>
</geneLocation>
<dbReference type="HOGENOM" id="CLU_110177_0_0_6"/>
<evidence type="ECO:0000313" key="4">
    <source>
        <dbReference type="EMBL" id="AFS51694.1"/>
    </source>
</evidence>
<reference evidence="5 6" key="2">
    <citation type="submission" date="2012-08" db="EMBL/GenBank/DDBJ databases">
        <title>The genome of cave-isolated P. fluorescens strain R124 demonstrates phenotypic adaptation to the mineral environment.</title>
        <authorList>
            <person name="Barton M.D."/>
            <person name="Petronio M."/>
            <person name="Giarrizzo J.G."/>
            <person name="Bowling B.V."/>
            <person name="Barton H.A."/>
        </authorList>
    </citation>
    <scope>NUCLEOTIDE SEQUENCE [LARGE SCALE GENOMIC DNA]</scope>
    <source>
        <strain evidence="5 6">R124</strain>
        <plasmid evidence="5 6">pMP-R124</plasmid>
    </source>
</reference>
<dbReference type="Proteomes" id="UP000006045">
    <property type="component" value="Plasmid pMP-R124"/>
</dbReference>
<dbReference type="Gene3D" id="1.20.58.430">
    <property type="entry name" value="Type IV secretion system, VirB5-domain"/>
    <property type="match status" value="1"/>
</dbReference>
<evidence type="ECO:0000256" key="1">
    <source>
        <dbReference type="SAM" id="Coils"/>
    </source>
</evidence>
<dbReference type="InterPro" id="IPR023220">
    <property type="entry name" value="T4SS_VirB5-domain"/>
</dbReference>
<keyword evidence="3" id="KW-0732">Signal</keyword>
<dbReference type="EMBL" id="CM001562">
    <property type="protein sequence ID" value="EJZ60939.1"/>
    <property type="molecule type" value="Genomic_DNA"/>
</dbReference>